<dbReference type="EMBL" id="GGEC01088132">
    <property type="protein sequence ID" value="MBX68616.1"/>
    <property type="molecule type" value="Transcribed_RNA"/>
</dbReference>
<proteinExistence type="predicted"/>
<sequence>MCDHKLSIRKAFQFVLLHSYQMDLYKFGHFKWHNLCESNDNRGHIQPNGNYLAQNQTSCKSHTCRDCRNHFCLRKFHKCNHQLEAGFGMLCFCIS</sequence>
<reference evidence="1" key="1">
    <citation type="submission" date="2018-02" db="EMBL/GenBank/DDBJ databases">
        <title>Rhizophora mucronata_Transcriptome.</title>
        <authorList>
            <person name="Meera S.P."/>
            <person name="Sreeshan A."/>
            <person name="Augustine A."/>
        </authorList>
    </citation>
    <scope>NUCLEOTIDE SEQUENCE</scope>
    <source>
        <tissue evidence="1">Leaf</tissue>
    </source>
</reference>
<name>A0A2P2QNL6_RHIMU</name>
<dbReference type="AlphaFoldDB" id="A0A2P2QNL6"/>
<organism evidence="1">
    <name type="scientific">Rhizophora mucronata</name>
    <name type="common">Asiatic mangrove</name>
    <dbReference type="NCBI Taxonomy" id="61149"/>
    <lineage>
        <taxon>Eukaryota</taxon>
        <taxon>Viridiplantae</taxon>
        <taxon>Streptophyta</taxon>
        <taxon>Embryophyta</taxon>
        <taxon>Tracheophyta</taxon>
        <taxon>Spermatophyta</taxon>
        <taxon>Magnoliopsida</taxon>
        <taxon>eudicotyledons</taxon>
        <taxon>Gunneridae</taxon>
        <taxon>Pentapetalae</taxon>
        <taxon>rosids</taxon>
        <taxon>fabids</taxon>
        <taxon>Malpighiales</taxon>
        <taxon>Rhizophoraceae</taxon>
        <taxon>Rhizophora</taxon>
    </lineage>
</organism>
<accession>A0A2P2QNL6</accession>
<evidence type="ECO:0000313" key="1">
    <source>
        <dbReference type="EMBL" id="MBX68616.1"/>
    </source>
</evidence>
<protein>
    <submittedName>
        <fullName evidence="1">Uncharacterized protein</fullName>
    </submittedName>
</protein>